<evidence type="ECO:0000256" key="5">
    <source>
        <dbReference type="ARBA" id="ARBA00022729"/>
    </source>
</evidence>
<evidence type="ECO:0000313" key="14">
    <source>
        <dbReference type="EMBL" id="RNF40394.1"/>
    </source>
</evidence>
<comment type="caution">
    <text evidence="14">The sequence shown here is derived from an EMBL/GenBank/DDBJ whole genome shotgun (WGS) entry which is preliminary data.</text>
</comment>
<dbReference type="RefSeq" id="WP_123164095.1">
    <property type="nucleotide sequence ID" value="NZ_RIAX01000002.1"/>
</dbReference>
<evidence type="ECO:0000313" key="15">
    <source>
        <dbReference type="Proteomes" id="UP000275473"/>
    </source>
</evidence>
<dbReference type="GO" id="GO:0016746">
    <property type="term" value="F:acyltransferase activity"/>
    <property type="evidence" value="ECO:0007669"/>
    <property type="project" value="UniProtKB-KW"/>
</dbReference>
<comment type="function">
    <text evidence="12">Catalyzes the acylation of glycosyl-4,4'-diaponeurosporenoate, i.e. the esterification of glucose at the C6'' position with the carboxyl group of the C(15) fatty acid 12-methyltetradecanoic acid, to yield staphyloxanthin. This is the last step in the biosynthesis of this orange pigment, present in most staphylococci strains.</text>
</comment>
<keyword evidence="7 13" id="KW-0472">Membrane</keyword>
<evidence type="ECO:0000256" key="10">
    <source>
        <dbReference type="ARBA" id="ARBA00023603"/>
    </source>
</evidence>
<organism evidence="14 15">
    <name type="scientific">Planococcus salinus</name>
    <dbReference type="NCBI Taxonomy" id="1848460"/>
    <lineage>
        <taxon>Bacteria</taxon>
        <taxon>Bacillati</taxon>
        <taxon>Bacillota</taxon>
        <taxon>Bacilli</taxon>
        <taxon>Bacillales</taxon>
        <taxon>Caryophanaceae</taxon>
        <taxon>Planococcus</taxon>
    </lineage>
</organism>
<comment type="subcellular location">
    <subcellularLocation>
        <location evidence="1">Cell membrane</location>
        <topology evidence="1">Single-pass membrane protein</topology>
    </subcellularLocation>
</comment>
<gene>
    <name evidence="14" type="ORF">EEX84_02920</name>
</gene>
<comment type="similarity">
    <text evidence="10">Belongs to the acyltransferase CrtO family.</text>
</comment>
<keyword evidence="6 13" id="KW-1133">Transmembrane helix</keyword>
<dbReference type="EMBL" id="RIAX01000002">
    <property type="protein sequence ID" value="RNF40394.1"/>
    <property type="molecule type" value="Genomic_DNA"/>
</dbReference>
<protein>
    <recommendedName>
        <fullName evidence="11">Glycosyl-4,4'-diaponeurosporenoate acyltransferase</fullName>
    </recommendedName>
</protein>
<name>A0A3M8PB22_9BACL</name>
<dbReference type="AlphaFoldDB" id="A0A3M8PB22"/>
<evidence type="ECO:0000256" key="11">
    <source>
        <dbReference type="ARBA" id="ARBA00023667"/>
    </source>
</evidence>
<evidence type="ECO:0000256" key="2">
    <source>
        <dbReference type="ARBA" id="ARBA00022475"/>
    </source>
</evidence>
<proteinExistence type="inferred from homology"/>
<evidence type="ECO:0000256" key="3">
    <source>
        <dbReference type="ARBA" id="ARBA00022679"/>
    </source>
</evidence>
<evidence type="ECO:0000256" key="6">
    <source>
        <dbReference type="ARBA" id="ARBA00022989"/>
    </source>
</evidence>
<evidence type="ECO:0000256" key="1">
    <source>
        <dbReference type="ARBA" id="ARBA00004162"/>
    </source>
</evidence>
<evidence type="ECO:0000256" key="12">
    <source>
        <dbReference type="ARBA" id="ARBA00025324"/>
    </source>
</evidence>
<keyword evidence="4 13" id="KW-0812">Transmembrane</keyword>
<evidence type="ECO:0000256" key="9">
    <source>
        <dbReference type="ARBA" id="ARBA00023588"/>
    </source>
</evidence>
<dbReference type="UniPathway" id="UPA00029">
    <property type="reaction ID" value="UER00560"/>
</dbReference>
<feature type="transmembrane region" description="Helical" evidence="13">
    <location>
        <begin position="6"/>
        <end position="31"/>
    </location>
</feature>
<feature type="transmembrane region" description="Helical" evidence="13">
    <location>
        <begin position="127"/>
        <end position="144"/>
    </location>
</feature>
<keyword evidence="8 14" id="KW-0012">Acyltransferase</keyword>
<dbReference type="InterPro" id="IPR044021">
    <property type="entry name" value="CrtO"/>
</dbReference>
<dbReference type="Proteomes" id="UP000275473">
    <property type="component" value="Unassembled WGS sequence"/>
</dbReference>
<comment type="pathway">
    <text evidence="9">Carotenoid biosynthesis; staphyloxanthin biosynthesis; staphyloxanthin from farnesyl diphosphate: step 5/5.</text>
</comment>
<keyword evidence="15" id="KW-1185">Reference proteome</keyword>
<keyword evidence="3 14" id="KW-0808">Transferase</keyword>
<sequence length="161" mass="18970">MPIVSLPVIWVVVFDIVAWSFFHLAISYICFKLPLAYFRKDSFWFQIFSWEQSGRLWQRLFKVKKWKGSLIDGTVLFNTGYTKKKLHGSKTEELKIFAAETKRAELTHWLSILPAPLFFLWNPFWVGWLMVFYALASNLPFIVVQRYNRGRILAITELGKG</sequence>
<dbReference type="OrthoDB" id="3783432at2"/>
<evidence type="ECO:0000256" key="4">
    <source>
        <dbReference type="ARBA" id="ARBA00022692"/>
    </source>
</evidence>
<accession>A0A3M8PB22</accession>
<evidence type="ECO:0000256" key="7">
    <source>
        <dbReference type="ARBA" id="ARBA00023136"/>
    </source>
</evidence>
<evidence type="ECO:0000256" key="8">
    <source>
        <dbReference type="ARBA" id="ARBA00023315"/>
    </source>
</evidence>
<keyword evidence="5" id="KW-0732">Signal</keyword>
<reference evidence="14 15" key="1">
    <citation type="journal article" date="2018" name="Int. J. Syst. Evol. Microbiol.">
        <title>Planococcus salinus sp. nov., a moderately halophilic bacterium isolated from a saline-alkali soil.</title>
        <authorList>
            <person name="Gan L."/>
        </authorList>
    </citation>
    <scope>NUCLEOTIDE SEQUENCE [LARGE SCALE GENOMIC DNA]</scope>
    <source>
        <strain evidence="14 15">LCB217</strain>
    </source>
</reference>
<evidence type="ECO:0000256" key="13">
    <source>
        <dbReference type="SAM" id="Phobius"/>
    </source>
</evidence>
<dbReference type="GO" id="GO:0005886">
    <property type="term" value="C:plasma membrane"/>
    <property type="evidence" value="ECO:0007669"/>
    <property type="project" value="UniProtKB-SubCell"/>
</dbReference>
<keyword evidence="2" id="KW-1003">Cell membrane</keyword>
<dbReference type="Pfam" id="PF18927">
    <property type="entry name" value="CrtO"/>
    <property type="match status" value="1"/>
</dbReference>